<organism evidence="1 2">
    <name type="scientific">Periplaneta americana</name>
    <name type="common">American cockroach</name>
    <name type="synonym">Blatta americana</name>
    <dbReference type="NCBI Taxonomy" id="6978"/>
    <lineage>
        <taxon>Eukaryota</taxon>
        <taxon>Metazoa</taxon>
        <taxon>Ecdysozoa</taxon>
        <taxon>Arthropoda</taxon>
        <taxon>Hexapoda</taxon>
        <taxon>Insecta</taxon>
        <taxon>Pterygota</taxon>
        <taxon>Neoptera</taxon>
        <taxon>Polyneoptera</taxon>
        <taxon>Dictyoptera</taxon>
        <taxon>Blattodea</taxon>
        <taxon>Blattoidea</taxon>
        <taxon>Blattidae</taxon>
        <taxon>Blattinae</taxon>
        <taxon>Periplaneta</taxon>
    </lineage>
</organism>
<evidence type="ECO:0000313" key="2">
    <source>
        <dbReference type="Proteomes" id="UP001148838"/>
    </source>
</evidence>
<name>A0ABQ8T298_PERAM</name>
<gene>
    <name evidence="1" type="ORF">ANN_08751</name>
</gene>
<keyword evidence="2" id="KW-1185">Reference proteome</keyword>
<evidence type="ECO:0000313" key="1">
    <source>
        <dbReference type="EMBL" id="KAJ4440605.1"/>
    </source>
</evidence>
<proteinExistence type="predicted"/>
<sequence length="166" mass="18549">MQPAPSETTLRKYLAKYSEDGFQETKSKCEGNSVYLVVDETTDIKNRKVVNVLVATLGVVNEKPRLTVHHISFLLAGVALQLLCSTCWTHVLHLCAEDIRFPLKIAVEFIAAVKAALAKTPARRERLLDFLKEAGTFALPPVPIITRWGTWLKAGKYHCINFNALD</sequence>
<accession>A0ABQ8T298</accession>
<comment type="caution">
    <text evidence="1">The sequence shown here is derived from an EMBL/GenBank/DDBJ whole genome shotgun (WGS) entry which is preliminary data.</text>
</comment>
<reference evidence="1 2" key="1">
    <citation type="journal article" date="2022" name="Allergy">
        <title>Genome assembly and annotation of Periplaneta americana reveal a comprehensive cockroach allergen profile.</title>
        <authorList>
            <person name="Wang L."/>
            <person name="Xiong Q."/>
            <person name="Saelim N."/>
            <person name="Wang L."/>
            <person name="Nong W."/>
            <person name="Wan A.T."/>
            <person name="Shi M."/>
            <person name="Liu X."/>
            <person name="Cao Q."/>
            <person name="Hui J.H.L."/>
            <person name="Sookrung N."/>
            <person name="Leung T.F."/>
            <person name="Tungtrongchitr A."/>
            <person name="Tsui S.K.W."/>
        </authorList>
    </citation>
    <scope>NUCLEOTIDE SEQUENCE [LARGE SCALE GENOMIC DNA]</scope>
    <source>
        <strain evidence="1">PWHHKU_190912</strain>
    </source>
</reference>
<dbReference type="Proteomes" id="UP001148838">
    <property type="component" value="Unassembled WGS sequence"/>
</dbReference>
<evidence type="ECO:0008006" key="3">
    <source>
        <dbReference type="Google" id="ProtNLM"/>
    </source>
</evidence>
<protein>
    <recommendedName>
        <fullName evidence="3">DUF659 domain-containing protein</fullName>
    </recommendedName>
</protein>
<dbReference type="EMBL" id="JAJSOF020000017">
    <property type="protein sequence ID" value="KAJ4440605.1"/>
    <property type="molecule type" value="Genomic_DNA"/>
</dbReference>